<evidence type="ECO:0000256" key="2">
    <source>
        <dbReference type="ARBA" id="ARBA00005982"/>
    </source>
</evidence>
<feature type="transmembrane region" description="Helical" evidence="8">
    <location>
        <begin position="398"/>
        <end position="419"/>
    </location>
</feature>
<feature type="transmembrane region" description="Helical" evidence="8">
    <location>
        <begin position="699"/>
        <end position="720"/>
    </location>
</feature>
<evidence type="ECO:0000256" key="3">
    <source>
        <dbReference type="ARBA" id="ARBA00022448"/>
    </source>
</evidence>
<protein>
    <recommendedName>
        <fullName evidence="11">F-box domain-containing protein</fullName>
    </recommendedName>
</protein>
<reference evidence="9 10" key="1">
    <citation type="journal article" date="2016" name="Sci. Rep.">
        <title>Peltaster fructicola genome reveals evolution from an invasive phytopathogen to an ectophytic parasite.</title>
        <authorList>
            <person name="Xu C."/>
            <person name="Chen H."/>
            <person name="Gleason M.L."/>
            <person name="Xu J.R."/>
            <person name="Liu H."/>
            <person name="Zhang R."/>
            <person name="Sun G."/>
        </authorList>
    </citation>
    <scope>NUCLEOTIDE SEQUENCE [LARGE SCALE GENOMIC DNA]</scope>
    <source>
        <strain evidence="9 10">LNHT1506</strain>
    </source>
</reference>
<dbReference type="AlphaFoldDB" id="A0A6H0XMK3"/>
<dbReference type="PROSITE" id="PS01023">
    <property type="entry name" value="PTR2_2"/>
    <property type="match status" value="1"/>
</dbReference>
<proteinExistence type="inferred from homology"/>
<keyword evidence="5 8" id="KW-1133">Transmembrane helix</keyword>
<evidence type="ECO:0000256" key="5">
    <source>
        <dbReference type="ARBA" id="ARBA00022989"/>
    </source>
</evidence>
<evidence type="ECO:0000256" key="6">
    <source>
        <dbReference type="ARBA" id="ARBA00023136"/>
    </source>
</evidence>
<dbReference type="InterPro" id="IPR000109">
    <property type="entry name" value="POT_fam"/>
</dbReference>
<dbReference type="SUPFAM" id="SSF81383">
    <property type="entry name" value="F-box domain"/>
    <property type="match status" value="1"/>
</dbReference>
<comment type="subcellular location">
    <subcellularLocation>
        <location evidence="1 7">Membrane</location>
        <topology evidence="1 7">Multi-pass membrane protein</topology>
    </subcellularLocation>
</comment>
<organism evidence="9 10">
    <name type="scientific">Peltaster fructicola</name>
    <dbReference type="NCBI Taxonomy" id="286661"/>
    <lineage>
        <taxon>Eukaryota</taxon>
        <taxon>Fungi</taxon>
        <taxon>Dikarya</taxon>
        <taxon>Ascomycota</taxon>
        <taxon>Pezizomycotina</taxon>
        <taxon>Dothideomycetes</taxon>
        <taxon>Dothideomycetes incertae sedis</taxon>
        <taxon>Peltaster</taxon>
    </lineage>
</organism>
<gene>
    <name evidence="9" type="ORF">AMS68_001494</name>
</gene>
<feature type="transmembrane region" description="Helical" evidence="8">
    <location>
        <begin position="640"/>
        <end position="660"/>
    </location>
</feature>
<evidence type="ECO:0008006" key="11">
    <source>
        <dbReference type="Google" id="ProtNLM"/>
    </source>
</evidence>
<comment type="similarity">
    <text evidence="2 7">Belongs to the major facilitator superfamily. Proton-dependent oligopeptide transporter (POT/PTR) (TC 2.A.17) family.</text>
</comment>
<feature type="transmembrane region" description="Helical" evidence="8">
    <location>
        <begin position="425"/>
        <end position="446"/>
    </location>
</feature>
<dbReference type="Gene3D" id="1.20.1250.20">
    <property type="entry name" value="MFS general substrate transporter like domains"/>
    <property type="match status" value="1"/>
</dbReference>
<dbReference type="InterPro" id="IPR036047">
    <property type="entry name" value="F-box-like_dom_sf"/>
</dbReference>
<feature type="transmembrane region" description="Helical" evidence="8">
    <location>
        <begin position="546"/>
        <end position="567"/>
    </location>
</feature>
<dbReference type="Proteomes" id="UP000503462">
    <property type="component" value="Chromosome 1"/>
</dbReference>
<accession>A0A6H0XMK3</accession>
<evidence type="ECO:0000256" key="8">
    <source>
        <dbReference type="SAM" id="Phobius"/>
    </source>
</evidence>
<dbReference type="PROSITE" id="PS01022">
    <property type="entry name" value="PTR2_1"/>
    <property type="match status" value="1"/>
</dbReference>
<keyword evidence="10" id="KW-1185">Reference proteome</keyword>
<keyword evidence="4 7" id="KW-0812">Transmembrane</keyword>
<feature type="transmembrane region" description="Helical" evidence="8">
    <location>
        <begin position="579"/>
        <end position="599"/>
    </location>
</feature>
<dbReference type="SUPFAM" id="SSF103473">
    <property type="entry name" value="MFS general substrate transporter"/>
    <property type="match status" value="1"/>
</dbReference>
<dbReference type="FunFam" id="1.20.1250.20:FF:000085">
    <property type="entry name" value="MFS peptide transporter Ptr2"/>
    <property type="match status" value="1"/>
</dbReference>
<feature type="transmembrane region" description="Helical" evidence="8">
    <location>
        <begin position="338"/>
        <end position="359"/>
    </location>
</feature>
<keyword evidence="3 7" id="KW-0813">Transport</keyword>
<sequence>MVLQALDNAGVSGVSSIRTILNLEAASPNAAVEQELERDFESKDRCFRTPELLEMILLEVPCRDVLLAQRVSRRWKLTIEGSKMLQRHLFMQPVTGGTITRLGLNTQAWLRSAQVPLPLRVHGWKVMSAHHGPSHKGGIRRHVDNALALFGQSSTSRGEYELVDSMAEHDGVIADSKAEYSVQDQHDLAASKEPGTIVLGAHDEANSIDDDGLERPTEEEKQTLRKIADNLPWSAFLIAVIEICERFTYYGLSGVFQNYIQNSPDDPSGLPGALGLGQTAATGLGSFFQFFSYLTPILGAVIADQYLGRYWTILYFAIVYCIGNFILFLSALPVSIEHGAALGGLITSMIVIGLATGGIKSNVSPLIAEQYSRTTPYVRTLKSGERVIVDPAVTIQRIYMVFYACINIGSLSPIATVYLEKYIGFWSAYLLCACVFIVGIITIILGKNKYIMHPPKGSVIPNAFRVCFIALKHKGKLNSAKPEVRRELGLKSVKWDSQFVDEVGRALVACNVFLFFPIYWLVYNQMLNNFISQAGSMELHGIPNDLMQNIDPIAILIFIPIMDRLIYPSLRKCGIPFKPITRITFGFIFGAAAMAYAAGVQKLIYESGPCYDAPGACDAAVQPDGSVIPNHVHVAVQTPAYVLIALSEIFASITGLEYAFTKAPTTMKSFIMSLYLLTTAFGAALGAALSPTAVDPYLLWMYTGLAAACLTAGILFWICYKRYNATEESMNEMEQYGERAVHVNEFNDPARRHSERRHAA</sequence>
<dbReference type="InterPro" id="IPR036259">
    <property type="entry name" value="MFS_trans_sf"/>
</dbReference>
<feature type="transmembrane region" description="Helical" evidence="8">
    <location>
        <begin position="284"/>
        <end position="303"/>
    </location>
</feature>
<evidence type="ECO:0000313" key="9">
    <source>
        <dbReference type="EMBL" id="QIW95976.1"/>
    </source>
</evidence>
<dbReference type="GO" id="GO:0071916">
    <property type="term" value="F:dipeptide transmembrane transporter activity"/>
    <property type="evidence" value="ECO:0007669"/>
    <property type="project" value="UniProtKB-ARBA"/>
</dbReference>
<evidence type="ECO:0000256" key="1">
    <source>
        <dbReference type="ARBA" id="ARBA00004141"/>
    </source>
</evidence>
<dbReference type="OrthoDB" id="8904098at2759"/>
<dbReference type="Pfam" id="PF00854">
    <property type="entry name" value="PTR2"/>
    <property type="match status" value="1"/>
</dbReference>
<dbReference type="PANTHER" id="PTHR11654">
    <property type="entry name" value="OLIGOPEPTIDE TRANSPORTER-RELATED"/>
    <property type="match status" value="1"/>
</dbReference>
<feature type="transmembrane region" description="Helical" evidence="8">
    <location>
        <begin position="503"/>
        <end position="522"/>
    </location>
</feature>
<dbReference type="GO" id="GO:0005886">
    <property type="term" value="C:plasma membrane"/>
    <property type="evidence" value="ECO:0007669"/>
    <property type="project" value="UniProtKB-ARBA"/>
</dbReference>
<evidence type="ECO:0000256" key="4">
    <source>
        <dbReference type="ARBA" id="ARBA00022692"/>
    </source>
</evidence>
<feature type="transmembrane region" description="Helical" evidence="8">
    <location>
        <begin position="310"/>
        <end position="332"/>
    </location>
</feature>
<keyword evidence="6 8" id="KW-0472">Membrane</keyword>
<evidence type="ECO:0000313" key="10">
    <source>
        <dbReference type="Proteomes" id="UP000503462"/>
    </source>
</evidence>
<dbReference type="InterPro" id="IPR018456">
    <property type="entry name" value="PTR2_symporter_CS"/>
</dbReference>
<name>A0A6H0XMK3_9PEZI</name>
<feature type="transmembrane region" description="Helical" evidence="8">
    <location>
        <begin position="672"/>
        <end position="693"/>
    </location>
</feature>
<evidence type="ECO:0000256" key="7">
    <source>
        <dbReference type="RuleBase" id="RU003755"/>
    </source>
</evidence>
<dbReference type="EMBL" id="CP051139">
    <property type="protein sequence ID" value="QIW95976.1"/>
    <property type="molecule type" value="Genomic_DNA"/>
</dbReference>